<evidence type="ECO:0000313" key="1">
    <source>
        <dbReference type="EMBL" id="KAF3833194.1"/>
    </source>
</evidence>
<dbReference type="OrthoDB" id="8940309at2759"/>
<name>A0A7J5X873_DISMA</name>
<protein>
    <submittedName>
        <fullName evidence="1">Uncharacterized protein</fullName>
    </submittedName>
</protein>
<reference evidence="1 2" key="1">
    <citation type="submission" date="2020-03" db="EMBL/GenBank/DDBJ databases">
        <title>Dissostichus mawsoni Genome sequencing and assembly.</title>
        <authorList>
            <person name="Park H."/>
        </authorList>
    </citation>
    <scope>NUCLEOTIDE SEQUENCE [LARGE SCALE GENOMIC DNA]</scope>
    <source>
        <strain evidence="1">DM0001</strain>
        <tissue evidence="1">Muscle</tissue>
    </source>
</reference>
<keyword evidence="2" id="KW-1185">Reference proteome</keyword>
<sequence>MLKDSTGVEVDSDIFDELLNSSRVSFKAFTEECNDFTMVFGEEVSGKFLAKWPTFFKPRIIADCKNLPGSLHVDELLLSARQESDDGVWDCEVAAILLLLHLLPPTSKGKSHESRLVQRMLLAA</sequence>
<evidence type="ECO:0000313" key="2">
    <source>
        <dbReference type="Proteomes" id="UP000518266"/>
    </source>
</evidence>
<feature type="non-terminal residue" evidence="1">
    <location>
        <position position="124"/>
    </location>
</feature>
<dbReference type="EMBL" id="JAAKFY010000027">
    <property type="protein sequence ID" value="KAF3833194.1"/>
    <property type="molecule type" value="Genomic_DNA"/>
</dbReference>
<proteinExistence type="predicted"/>
<dbReference type="AlphaFoldDB" id="A0A7J5X873"/>
<gene>
    <name evidence="1" type="ORF">F7725_026859</name>
</gene>
<comment type="caution">
    <text evidence="1">The sequence shown here is derived from an EMBL/GenBank/DDBJ whole genome shotgun (WGS) entry which is preliminary data.</text>
</comment>
<accession>A0A7J5X873</accession>
<dbReference type="Proteomes" id="UP000518266">
    <property type="component" value="Unassembled WGS sequence"/>
</dbReference>
<organism evidence="1 2">
    <name type="scientific">Dissostichus mawsoni</name>
    <name type="common">Antarctic cod</name>
    <dbReference type="NCBI Taxonomy" id="36200"/>
    <lineage>
        <taxon>Eukaryota</taxon>
        <taxon>Metazoa</taxon>
        <taxon>Chordata</taxon>
        <taxon>Craniata</taxon>
        <taxon>Vertebrata</taxon>
        <taxon>Euteleostomi</taxon>
        <taxon>Actinopterygii</taxon>
        <taxon>Neopterygii</taxon>
        <taxon>Teleostei</taxon>
        <taxon>Neoteleostei</taxon>
        <taxon>Acanthomorphata</taxon>
        <taxon>Eupercaria</taxon>
        <taxon>Perciformes</taxon>
        <taxon>Notothenioidei</taxon>
        <taxon>Nototheniidae</taxon>
        <taxon>Dissostichus</taxon>
    </lineage>
</organism>